<keyword evidence="3" id="KW-1185">Reference proteome</keyword>
<gene>
    <name evidence="2" type="ORF">ElyMa_005716300</name>
</gene>
<evidence type="ECO:0000313" key="3">
    <source>
        <dbReference type="Proteomes" id="UP000762676"/>
    </source>
</evidence>
<name>A0AAV4FHU0_9GAST</name>
<comment type="caution">
    <text evidence="2">The sequence shown here is derived from an EMBL/GenBank/DDBJ whole genome shotgun (WGS) entry which is preliminary data.</text>
</comment>
<dbReference type="AlphaFoldDB" id="A0AAV4FHU0"/>
<proteinExistence type="predicted"/>
<evidence type="ECO:0000313" key="2">
    <source>
        <dbReference type="EMBL" id="GFR72827.1"/>
    </source>
</evidence>
<organism evidence="2 3">
    <name type="scientific">Elysia marginata</name>
    <dbReference type="NCBI Taxonomy" id="1093978"/>
    <lineage>
        <taxon>Eukaryota</taxon>
        <taxon>Metazoa</taxon>
        <taxon>Spiralia</taxon>
        <taxon>Lophotrochozoa</taxon>
        <taxon>Mollusca</taxon>
        <taxon>Gastropoda</taxon>
        <taxon>Heterobranchia</taxon>
        <taxon>Euthyneura</taxon>
        <taxon>Panpulmonata</taxon>
        <taxon>Sacoglossa</taxon>
        <taxon>Placobranchoidea</taxon>
        <taxon>Plakobranchidae</taxon>
        <taxon>Elysia</taxon>
    </lineage>
</organism>
<protein>
    <submittedName>
        <fullName evidence="2">Uncharacterized protein</fullName>
    </submittedName>
</protein>
<accession>A0AAV4FHU0</accession>
<dbReference type="EMBL" id="BMAT01011438">
    <property type="protein sequence ID" value="GFR72827.1"/>
    <property type="molecule type" value="Genomic_DNA"/>
</dbReference>
<feature type="region of interest" description="Disordered" evidence="1">
    <location>
        <begin position="61"/>
        <end position="81"/>
    </location>
</feature>
<dbReference type="Proteomes" id="UP000762676">
    <property type="component" value="Unassembled WGS sequence"/>
</dbReference>
<sequence>MDVYDCIWTLGPQKEPVSSSARKVSIVTTPLIVTTVREGLPKALGWAHLGKAHWGNSQIHESKVRQDSLETGGFRKKLNES</sequence>
<evidence type="ECO:0000256" key="1">
    <source>
        <dbReference type="SAM" id="MobiDB-lite"/>
    </source>
</evidence>
<reference evidence="2 3" key="1">
    <citation type="journal article" date="2021" name="Elife">
        <title>Chloroplast acquisition without the gene transfer in kleptoplastic sea slugs, Plakobranchus ocellatus.</title>
        <authorList>
            <person name="Maeda T."/>
            <person name="Takahashi S."/>
            <person name="Yoshida T."/>
            <person name="Shimamura S."/>
            <person name="Takaki Y."/>
            <person name="Nagai Y."/>
            <person name="Toyoda A."/>
            <person name="Suzuki Y."/>
            <person name="Arimoto A."/>
            <person name="Ishii H."/>
            <person name="Satoh N."/>
            <person name="Nishiyama T."/>
            <person name="Hasebe M."/>
            <person name="Maruyama T."/>
            <person name="Minagawa J."/>
            <person name="Obokata J."/>
            <person name="Shigenobu S."/>
        </authorList>
    </citation>
    <scope>NUCLEOTIDE SEQUENCE [LARGE SCALE GENOMIC DNA]</scope>
</reference>